<gene>
    <name evidence="1" type="ORF">N8T08_002720</name>
</gene>
<reference evidence="1 2" key="1">
    <citation type="journal article" date="2023" name="ACS Omega">
        <title>Identification of the Neoaspergillic Acid Biosynthesis Gene Cluster by Establishing an In Vitro CRISPR-Ribonucleoprotein Genetic System in Aspergillus melleus.</title>
        <authorList>
            <person name="Yuan B."/>
            <person name="Grau M.F."/>
            <person name="Murata R.M."/>
            <person name="Torok T."/>
            <person name="Venkateswaran K."/>
            <person name="Stajich J.E."/>
            <person name="Wang C.C.C."/>
        </authorList>
    </citation>
    <scope>NUCLEOTIDE SEQUENCE [LARGE SCALE GENOMIC DNA]</scope>
    <source>
        <strain evidence="1 2">IMV 1140</strain>
    </source>
</reference>
<proteinExistence type="predicted"/>
<protein>
    <submittedName>
        <fullName evidence="1">Uncharacterized protein</fullName>
    </submittedName>
</protein>
<evidence type="ECO:0000313" key="1">
    <source>
        <dbReference type="EMBL" id="KAK1146647.1"/>
    </source>
</evidence>
<keyword evidence="2" id="KW-1185">Reference proteome</keyword>
<dbReference type="EMBL" id="JAOPJF010000016">
    <property type="protein sequence ID" value="KAK1146647.1"/>
    <property type="molecule type" value="Genomic_DNA"/>
</dbReference>
<name>A0ACC3B8A9_9EURO</name>
<sequence length="402" mass="45344">MECPIRKYPLRRPDGHKPPIPRWWACFPDTIEQVFTAYIGVQQHSQHHQNAAAFEKCLSSIEHWISEPNHAPASVERFRVIDEHDAPQSLVFVCYWHEKTKYDEAIHRLDLSGIYRALDGVDIPDQQQSQQQQIGLWCERFTSHVSRLETNYTGTDYLPGLARLPDMGTQGHSYTGYWGAARDRIPDSAYDEFEADQDQDQDESQNHPPSSLGKRLIGTNTTHNLAHIRSGQFWKHCPDDERRSYEDHLEPTLRKGLAYLWQNPVETGSMALRYLINVPGPCPSHSPSPASSSSPSSSPPTSQECITQSDESCVTGFFRNLSDLETWAKRHPSHLAIYTGAIRHAKTFGAGRQFRTWHEVSVLGRGEAQFEYVNCVEGTGMIMPAAGGGSERGCVSLVEVDL</sequence>
<evidence type="ECO:0000313" key="2">
    <source>
        <dbReference type="Proteomes" id="UP001177260"/>
    </source>
</evidence>
<comment type="caution">
    <text evidence="1">The sequence shown here is derived from an EMBL/GenBank/DDBJ whole genome shotgun (WGS) entry which is preliminary data.</text>
</comment>
<accession>A0ACC3B8A9</accession>
<organism evidence="1 2">
    <name type="scientific">Aspergillus melleus</name>
    <dbReference type="NCBI Taxonomy" id="138277"/>
    <lineage>
        <taxon>Eukaryota</taxon>
        <taxon>Fungi</taxon>
        <taxon>Dikarya</taxon>
        <taxon>Ascomycota</taxon>
        <taxon>Pezizomycotina</taxon>
        <taxon>Eurotiomycetes</taxon>
        <taxon>Eurotiomycetidae</taxon>
        <taxon>Eurotiales</taxon>
        <taxon>Aspergillaceae</taxon>
        <taxon>Aspergillus</taxon>
        <taxon>Aspergillus subgen. Circumdati</taxon>
    </lineage>
</organism>
<dbReference type="Proteomes" id="UP001177260">
    <property type="component" value="Unassembled WGS sequence"/>
</dbReference>